<keyword evidence="4" id="KW-0032">Aminotransferase</keyword>
<keyword evidence="3" id="KW-0663">Pyridoxal phosphate</keyword>
<sequence length="351" mass="38717">MLLHTDITPGRTVTVDNRSCLFFSGFSYLGLHQQPAFKAAFTEGIHRYGTLFPSSRAGNLRLSLFGEMEHALCNHLGQQAAVVLSSGYMAAQAAVHYAATRGQLRYAPGAHPALWLGSPQLPAGSRLQWEQDTITLVNSHPDHHFVIVTDTLNPITGEIFAFDWLRQLQRKVLVLADDSHGIGILGPEGQGSIHYLPRTDQLHYLITASLAKAYSVEGGVVAGHAADIAALKKNSFFTGSTPMMPAGAYAWLQCGDLVRQQRITLQQNVAYFLHLSAGSRIHNPHALPVFILPQPAEKMPLLNYLAERDVIISSFPYPFPHSQPVNRAIISALHTQQDILTLYQFLKEYGY</sequence>
<dbReference type="InterPro" id="IPR050087">
    <property type="entry name" value="AON_synthase_class-II"/>
</dbReference>
<accession>A0ABR7THI9</accession>
<protein>
    <submittedName>
        <fullName evidence="4">Pyridoxal phosphate-dependent aminotransferase family protein</fullName>
    </submittedName>
</protein>
<keyword evidence="5" id="KW-1185">Reference proteome</keyword>
<comment type="caution">
    <text evidence="4">The sequence shown here is derived from an EMBL/GenBank/DDBJ whole genome shotgun (WGS) entry which is preliminary data.</text>
</comment>
<evidence type="ECO:0000256" key="2">
    <source>
        <dbReference type="ARBA" id="ARBA00022679"/>
    </source>
</evidence>
<dbReference type="GO" id="GO:0008483">
    <property type="term" value="F:transaminase activity"/>
    <property type="evidence" value="ECO:0007669"/>
    <property type="project" value="UniProtKB-KW"/>
</dbReference>
<dbReference type="PANTHER" id="PTHR13693">
    <property type="entry name" value="CLASS II AMINOTRANSFERASE/8-AMINO-7-OXONONANOATE SYNTHASE"/>
    <property type="match status" value="1"/>
</dbReference>
<dbReference type="PANTHER" id="PTHR13693:SF100">
    <property type="entry name" value="8-AMINO-7-OXONONANOATE SYNTHASE"/>
    <property type="match status" value="1"/>
</dbReference>
<proteinExistence type="predicted"/>
<gene>
    <name evidence="4" type="ORF">ICL07_06210</name>
</gene>
<organism evidence="4 5">
    <name type="scientific">Chitinophaga qingshengii</name>
    <dbReference type="NCBI Taxonomy" id="1569794"/>
    <lineage>
        <taxon>Bacteria</taxon>
        <taxon>Pseudomonadati</taxon>
        <taxon>Bacteroidota</taxon>
        <taxon>Chitinophagia</taxon>
        <taxon>Chitinophagales</taxon>
        <taxon>Chitinophagaceae</taxon>
        <taxon>Chitinophaga</taxon>
    </lineage>
</organism>
<dbReference type="RefSeq" id="WP_188087052.1">
    <property type="nucleotide sequence ID" value="NZ_JACVFC010000001.1"/>
</dbReference>
<dbReference type="Gene3D" id="3.90.1150.10">
    <property type="entry name" value="Aspartate Aminotransferase, domain 1"/>
    <property type="match status" value="1"/>
</dbReference>
<dbReference type="InterPro" id="IPR015421">
    <property type="entry name" value="PyrdxlP-dep_Trfase_major"/>
</dbReference>
<evidence type="ECO:0000313" key="5">
    <source>
        <dbReference type="Proteomes" id="UP000659124"/>
    </source>
</evidence>
<comment type="cofactor">
    <cofactor evidence="1">
        <name>pyridoxal 5'-phosphate</name>
        <dbReference type="ChEBI" id="CHEBI:597326"/>
    </cofactor>
</comment>
<dbReference type="InterPro" id="IPR015424">
    <property type="entry name" value="PyrdxlP-dep_Trfase"/>
</dbReference>
<dbReference type="Proteomes" id="UP000659124">
    <property type="component" value="Unassembled WGS sequence"/>
</dbReference>
<reference evidence="4 5" key="1">
    <citation type="submission" date="2020-09" db="EMBL/GenBank/DDBJ databases">
        <title>Genome sequences of type strains of Chitinophaga qingshengii and Chitinophaga varians.</title>
        <authorList>
            <person name="Kittiwongwattana C."/>
        </authorList>
    </citation>
    <scope>NUCLEOTIDE SEQUENCE [LARGE SCALE GENOMIC DNA]</scope>
    <source>
        <strain evidence="4 5">JCM 30026</strain>
    </source>
</reference>
<dbReference type="Gene3D" id="3.40.640.10">
    <property type="entry name" value="Type I PLP-dependent aspartate aminotransferase-like (Major domain)"/>
    <property type="match status" value="1"/>
</dbReference>
<evidence type="ECO:0000313" key="4">
    <source>
        <dbReference type="EMBL" id="MBC9929963.1"/>
    </source>
</evidence>
<evidence type="ECO:0000256" key="1">
    <source>
        <dbReference type="ARBA" id="ARBA00001933"/>
    </source>
</evidence>
<name>A0ABR7THI9_9BACT</name>
<dbReference type="InterPro" id="IPR015422">
    <property type="entry name" value="PyrdxlP-dep_Trfase_small"/>
</dbReference>
<evidence type="ECO:0000256" key="3">
    <source>
        <dbReference type="ARBA" id="ARBA00022898"/>
    </source>
</evidence>
<dbReference type="EMBL" id="JACVFC010000001">
    <property type="protein sequence ID" value="MBC9929963.1"/>
    <property type="molecule type" value="Genomic_DNA"/>
</dbReference>
<dbReference type="SUPFAM" id="SSF53383">
    <property type="entry name" value="PLP-dependent transferases"/>
    <property type="match status" value="1"/>
</dbReference>
<keyword evidence="2" id="KW-0808">Transferase</keyword>